<keyword evidence="3" id="KW-1185">Reference proteome</keyword>
<evidence type="ECO:0008006" key="4">
    <source>
        <dbReference type="Google" id="ProtNLM"/>
    </source>
</evidence>
<gene>
    <name evidence="2" type="ORF">GCM10012289_03540</name>
</gene>
<protein>
    <recommendedName>
        <fullName evidence="4">Lipoprotein</fullName>
    </recommendedName>
</protein>
<evidence type="ECO:0000256" key="1">
    <source>
        <dbReference type="SAM" id="SignalP"/>
    </source>
</evidence>
<accession>A0A917YNG2</accession>
<name>A0A917YNG2_9ACTN</name>
<sequence length="188" mass="21362">MRAMVSWLLVFAAVSMLPACGAAGPREPGLRSELLRMLDRDQAFRTMEAPEEQWRRVEEANTLRMKQILDTYGWPGRSLVGEDGAKAAWALVQHSDLDLAFQRRGLVLMRKAVDDGDAEPSELAFLEDRVRVAEGRPQVYGTQWELTPEGEWRPRTPIEDEARVDERRAGAGMKPLREYLRELRTLAG</sequence>
<dbReference type="EMBL" id="BMNH01000001">
    <property type="protein sequence ID" value="GGO61399.1"/>
    <property type="molecule type" value="Genomic_DNA"/>
</dbReference>
<reference evidence="2" key="1">
    <citation type="journal article" date="2014" name="Int. J. Syst. Evol. Microbiol.">
        <title>Complete genome sequence of Corynebacterium casei LMG S-19264T (=DSM 44701T), isolated from a smear-ripened cheese.</title>
        <authorList>
            <consortium name="US DOE Joint Genome Institute (JGI-PGF)"/>
            <person name="Walter F."/>
            <person name="Albersmeier A."/>
            <person name="Kalinowski J."/>
            <person name="Ruckert C."/>
        </authorList>
    </citation>
    <scope>NUCLEOTIDE SEQUENCE</scope>
    <source>
        <strain evidence="2">CGMCC 4.7368</strain>
    </source>
</reference>
<proteinExistence type="predicted"/>
<dbReference type="InterPro" id="IPR046732">
    <property type="entry name" value="DUF6624"/>
</dbReference>
<reference evidence="2" key="2">
    <citation type="submission" date="2020-09" db="EMBL/GenBank/DDBJ databases">
        <authorList>
            <person name="Sun Q."/>
            <person name="Zhou Y."/>
        </authorList>
    </citation>
    <scope>NUCLEOTIDE SEQUENCE</scope>
    <source>
        <strain evidence="2">CGMCC 4.7368</strain>
    </source>
</reference>
<feature type="chain" id="PRO_5038583204" description="Lipoprotein" evidence="1">
    <location>
        <begin position="22"/>
        <end position="188"/>
    </location>
</feature>
<dbReference type="Proteomes" id="UP000646523">
    <property type="component" value="Unassembled WGS sequence"/>
</dbReference>
<comment type="caution">
    <text evidence="2">The sequence shown here is derived from an EMBL/GenBank/DDBJ whole genome shotgun (WGS) entry which is preliminary data.</text>
</comment>
<keyword evidence="1" id="KW-0732">Signal</keyword>
<dbReference type="Pfam" id="PF20329">
    <property type="entry name" value="DUF6624"/>
    <property type="match status" value="1"/>
</dbReference>
<evidence type="ECO:0000313" key="2">
    <source>
        <dbReference type="EMBL" id="GGO61399.1"/>
    </source>
</evidence>
<feature type="signal peptide" evidence="1">
    <location>
        <begin position="1"/>
        <end position="21"/>
    </location>
</feature>
<evidence type="ECO:0000313" key="3">
    <source>
        <dbReference type="Proteomes" id="UP000646523"/>
    </source>
</evidence>
<dbReference type="AlphaFoldDB" id="A0A917YNG2"/>
<organism evidence="2 3">
    <name type="scientific">Nonomuraea cavernae</name>
    <dbReference type="NCBI Taxonomy" id="2045107"/>
    <lineage>
        <taxon>Bacteria</taxon>
        <taxon>Bacillati</taxon>
        <taxon>Actinomycetota</taxon>
        <taxon>Actinomycetes</taxon>
        <taxon>Streptosporangiales</taxon>
        <taxon>Streptosporangiaceae</taxon>
        <taxon>Nonomuraea</taxon>
    </lineage>
</organism>